<dbReference type="SUPFAM" id="SSF53335">
    <property type="entry name" value="S-adenosyl-L-methionine-dependent methyltransferases"/>
    <property type="match status" value="1"/>
</dbReference>
<comment type="caution">
    <text evidence="7">The sequence shown here is derived from an EMBL/GenBank/DDBJ whole genome shotgun (WGS) entry which is preliminary data.</text>
</comment>
<dbReference type="InterPro" id="IPR029063">
    <property type="entry name" value="SAM-dependent_MTases_sf"/>
</dbReference>
<keyword evidence="9" id="KW-1185">Reference proteome</keyword>
<dbReference type="EMBL" id="BJVQ01000037">
    <property type="protein sequence ID" value="GEL47437.1"/>
    <property type="molecule type" value="Genomic_DNA"/>
</dbReference>
<dbReference type="PRINTS" id="PR00506">
    <property type="entry name" value="D21N6MTFRASE"/>
</dbReference>
<dbReference type="InterPro" id="IPR002295">
    <property type="entry name" value="N4/N6-MTase_EcoPI_Mod-like"/>
</dbReference>
<evidence type="ECO:0000256" key="4">
    <source>
        <dbReference type="ARBA" id="ARBA00022691"/>
    </source>
</evidence>
<dbReference type="GO" id="GO:0009007">
    <property type="term" value="F:site-specific DNA-methyltransferase (adenine-specific) activity"/>
    <property type="evidence" value="ECO:0007669"/>
    <property type="project" value="UniProtKB-EC"/>
</dbReference>
<feature type="region of interest" description="Disordered" evidence="5">
    <location>
        <begin position="52"/>
        <end position="83"/>
    </location>
</feature>
<dbReference type="Pfam" id="PF01555">
    <property type="entry name" value="N6_N4_Mtase"/>
    <property type="match status" value="2"/>
</dbReference>
<evidence type="ECO:0000259" key="6">
    <source>
        <dbReference type="Pfam" id="PF01555"/>
    </source>
</evidence>
<feature type="region of interest" description="Disordered" evidence="5">
    <location>
        <begin position="326"/>
        <end position="358"/>
    </location>
</feature>
<evidence type="ECO:0000256" key="5">
    <source>
        <dbReference type="SAM" id="MobiDB-lite"/>
    </source>
</evidence>
<dbReference type="GO" id="GO:0003677">
    <property type="term" value="F:DNA binding"/>
    <property type="evidence" value="ECO:0007669"/>
    <property type="project" value="InterPro"/>
</dbReference>
<dbReference type="Proteomes" id="UP000564629">
    <property type="component" value="Unassembled WGS sequence"/>
</dbReference>
<evidence type="ECO:0000256" key="1">
    <source>
        <dbReference type="ARBA" id="ARBA00006594"/>
    </source>
</evidence>
<keyword evidence="3 8" id="KW-0808">Transferase</keyword>
<evidence type="ECO:0000313" key="7">
    <source>
        <dbReference type="EMBL" id="GEL47437.1"/>
    </source>
</evidence>
<dbReference type="Proteomes" id="UP000321723">
    <property type="component" value="Unassembled WGS sequence"/>
</dbReference>
<keyword evidence="2 8" id="KW-0489">Methyltransferase</keyword>
<reference evidence="8 10" key="2">
    <citation type="submission" date="2020-08" db="EMBL/GenBank/DDBJ databases">
        <title>Sequencing the genomes of 1000 actinobacteria strains.</title>
        <authorList>
            <person name="Klenk H.-P."/>
        </authorList>
    </citation>
    <scope>NUCLEOTIDE SEQUENCE [LARGE SCALE GENOMIC DNA]</scope>
    <source>
        <strain evidence="8 10">DSM 9581</strain>
    </source>
</reference>
<dbReference type="RefSeq" id="WP_146838528.1">
    <property type="nucleotide sequence ID" value="NZ_BJVQ01000037.1"/>
</dbReference>
<name>A0A511FGI2_9CELL</name>
<sequence>MTAPYFADEHVTLHHGDCLDVLRELPDASVDAVVTDPPYGIAFMGKAWDQPGEFGSQRRNGQPAVHAREAGRDRAQSGDTGAMDAGRYDLSQHAMRNFQRWCEAWATECLRVLKPGGHFLAFGGSRTWHRLAAAVEDAGFEIRDSIAWLYGSGFPKSLDVAKAIERSQDSRLVEEYRFTEWMRTTGLSARQLDEATGTVMGTHYLTAGAQPAIPTAPLFEKMRGLLPEVPAWVEQVIAEREAAKAESRGRNEGVRDRFLATLGDDRDRPGATNPAAEAWQGWGTALKPSFEPIVVARKPLAGTVAANVLAHGTGALNIDACRVATTEDRSRPPRTPNAILGGGKGTNLTASESNPIGRWPTNVVLDDDQAAELDRQTGVLTSGKMHAGQARKGRQGQVYADMAPDAVRADTYGDSGGASRFFPVFRYEAKASTSERPRAGEVMHPTVKPLDLMRWLVRLVTPPGGVVLEPFAGSGTTAEACVVEGFRCIAIEREADYLPLIVGRLSKPIQMGLGLDFGEATA</sequence>
<dbReference type="InterPro" id="IPR002941">
    <property type="entry name" value="DNA_methylase_N4/N6"/>
</dbReference>
<evidence type="ECO:0000256" key="3">
    <source>
        <dbReference type="ARBA" id="ARBA00022679"/>
    </source>
</evidence>
<comment type="similarity">
    <text evidence="1">Belongs to the N(4)/N(6)-methyltransferase family.</text>
</comment>
<evidence type="ECO:0000313" key="8">
    <source>
        <dbReference type="EMBL" id="MBB5472520.1"/>
    </source>
</evidence>
<dbReference type="EMBL" id="JACHDN010000001">
    <property type="protein sequence ID" value="MBB5472520.1"/>
    <property type="molecule type" value="Genomic_DNA"/>
</dbReference>
<protein>
    <submittedName>
        <fullName evidence="8">Site-specific DNA-methyltransferase (Adenine-specific)</fullName>
        <ecNumber evidence="8">2.1.1.72</ecNumber>
    </submittedName>
</protein>
<dbReference type="PROSITE" id="PS00092">
    <property type="entry name" value="N6_MTASE"/>
    <property type="match status" value="1"/>
</dbReference>
<accession>A0A511FGI2</accession>
<gene>
    <name evidence="7" type="ORF">CHO01_25530</name>
    <name evidence="8" type="ORF">HNR08_001256</name>
</gene>
<dbReference type="GO" id="GO:0008170">
    <property type="term" value="F:N-methyltransferase activity"/>
    <property type="evidence" value="ECO:0007669"/>
    <property type="project" value="InterPro"/>
</dbReference>
<evidence type="ECO:0000256" key="2">
    <source>
        <dbReference type="ARBA" id="ARBA00022603"/>
    </source>
</evidence>
<keyword evidence="4" id="KW-0949">S-adenosyl-L-methionine</keyword>
<dbReference type="AlphaFoldDB" id="A0A511FGI2"/>
<reference evidence="7 9" key="1">
    <citation type="submission" date="2019-07" db="EMBL/GenBank/DDBJ databases">
        <title>Whole genome shotgun sequence of Cellulomonas hominis NBRC 16055.</title>
        <authorList>
            <person name="Hosoyama A."/>
            <person name="Uohara A."/>
            <person name="Ohji S."/>
            <person name="Ichikawa N."/>
        </authorList>
    </citation>
    <scope>NUCLEOTIDE SEQUENCE [LARGE SCALE GENOMIC DNA]</scope>
    <source>
        <strain evidence="7 9">NBRC 16055</strain>
    </source>
</reference>
<dbReference type="EC" id="2.1.1.72" evidence="8"/>
<feature type="domain" description="DNA methylase N-4/N-6" evidence="6">
    <location>
        <begin position="388"/>
        <end position="501"/>
    </location>
</feature>
<dbReference type="Gene3D" id="3.40.50.150">
    <property type="entry name" value="Vaccinia Virus protein VP39"/>
    <property type="match status" value="2"/>
</dbReference>
<organism evidence="7 9">
    <name type="scientific">Cellulomonas hominis</name>
    <dbReference type="NCBI Taxonomy" id="156981"/>
    <lineage>
        <taxon>Bacteria</taxon>
        <taxon>Bacillati</taxon>
        <taxon>Actinomycetota</taxon>
        <taxon>Actinomycetes</taxon>
        <taxon>Micrococcales</taxon>
        <taxon>Cellulomonadaceae</taxon>
        <taxon>Cellulomonas</taxon>
    </lineage>
</organism>
<dbReference type="GO" id="GO:0032259">
    <property type="term" value="P:methylation"/>
    <property type="evidence" value="ECO:0007669"/>
    <property type="project" value="UniProtKB-KW"/>
</dbReference>
<proteinExistence type="inferred from homology"/>
<evidence type="ECO:0000313" key="10">
    <source>
        <dbReference type="Proteomes" id="UP000564629"/>
    </source>
</evidence>
<dbReference type="OrthoDB" id="9773060at2"/>
<evidence type="ECO:0000313" key="9">
    <source>
        <dbReference type="Proteomes" id="UP000321723"/>
    </source>
</evidence>
<feature type="compositionally biased region" description="Basic and acidic residues" evidence="5">
    <location>
        <begin position="66"/>
        <end position="76"/>
    </location>
</feature>
<feature type="domain" description="DNA methylase N-4/N-6" evidence="6">
    <location>
        <begin position="30"/>
        <end position="158"/>
    </location>
</feature>
<dbReference type="InterPro" id="IPR002052">
    <property type="entry name" value="DNA_methylase_N6_adenine_CS"/>
</dbReference>